<protein>
    <submittedName>
        <fullName evidence="1">Glycosyltransferase</fullName>
    </submittedName>
</protein>
<dbReference type="Gene3D" id="3.40.50.2000">
    <property type="entry name" value="Glycogen Phosphorylase B"/>
    <property type="match status" value="2"/>
</dbReference>
<gene>
    <name evidence="1" type="ORF">HUK65_07510</name>
</gene>
<dbReference type="GO" id="GO:0016757">
    <property type="term" value="F:glycosyltransferase activity"/>
    <property type="evidence" value="ECO:0007669"/>
    <property type="project" value="TreeGrafter"/>
</dbReference>
<dbReference type="PANTHER" id="PTHR45947">
    <property type="entry name" value="SULFOQUINOVOSYL TRANSFERASE SQD2"/>
    <property type="match status" value="1"/>
</dbReference>
<reference evidence="1 2" key="1">
    <citation type="journal article" date="2000" name="Arch. Microbiol.">
        <title>Rhodobaca bogoriensis gen. nov. and sp. nov., an alkaliphilic purple nonsulfur bacterium from African Rift Valley soda lakes.</title>
        <authorList>
            <person name="Milford A.D."/>
            <person name="Achenbach L.A."/>
            <person name="Jung D.O."/>
            <person name="Madigan M.T."/>
        </authorList>
    </citation>
    <scope>NUCLEOTIDE SEQUENCE [LARGE SCALE GENOMIC DNA]</scope>
    <source>
        <strain evidence="1 2">2376</strain>
    </source>
</reference>
<comment type="caution">
    <text evidence="1">The sequence shown here is derived from an EMBL/GenBank/DDBJ whole genome shotgun (WGS) entry which is preliminary data.</text>
</comment>
<proteinExistence type="predicted"/>
<dbReference type="PANTHER" id="PTHR45947:SF15">
    <property type="entry name" value="TEICHURONIC ACID BIOSYNTHESIS GLYCOSYLTRANSFERASE TUAC-RELATED"/>
    <property type="match status" value="1"/>
</dbReference>
<dbReference type="AlphaFoldDB" id="A0A7Z0HZP2"/>
<dbReference type="Pfam" id="PF13692">
    <property type="entry name" value="Glyco_trans_1_4"/>
    <property type="match status" value="1"/>
</dbReference>
<evidence type="ECO:0000313" key="2">
    <source>
        <dbReference type="Proteomes" id="UP000529417"/>
    </source>
</evidence>
<dbReference type="RefSeq" id="WP_179905544.1">
    <property type="nucleotide sequence ID" value="NZ_JACBXS010000012.1"/>
</dbReference>
<organism evidence="1 2">
    <name type="scientific">Rhabdonatronobacter sediminivivens</name>
    <dbReference type="NCBI Taxonomy" id="2743469"/>
    <lineage>
        <taxon>Bacteria</taxon>
        <taxon>Pseudomonadati</taxon>
        <taxon>Pseudomonadota</taxon>
        <taxon>Alphaproteobacteria</taxon>
        <taxon>Rhodobacterales</taxon>
        <taxon>Paracoccaceae</taxon>
        <taxon>Rhabdonatronobacter</taxon>
    </lineage>
</organism>
<accession>A0A7Z0HZP2</accession>
<dbReference type="SUPFAM" id="SSF53756">
    <property type="entry name" value="UDP-Glycosyltransferase/glycogen phosphorylase"/>
    <property type="match status" value="1"/>
</dbReference>
<keyword evidence="2" id="KW-1185">Reference proteome</keyword>
<evidence type="ECO:0000313" key="1">
    <source>
        <dbReference type="EMBL" id="NYS24839.1"/>
    </source>
</evidence>
<dbReference type="EMBL" id="JACBXS010000012">
    <property type="protein sequence ID" value="NYS24839.1"/>
    <property type="molecule type" value="Genomic_DNA"/>
</dbReference>
<dbReference type="InterPro" id="IPR050194">
    <property type="entry name" value="Glycosyltransferase_grp1"/>
</dbReference>
<name>A0A7Z0HZP2_9RHOB</name>
<keyword evidence="1" id="KW-0808">Transferase</keyword>
<dbReference type="Proteomes" id="UP000529417">
    <property type="component" value="Unassembled WGS sequence"/>
</dbReference>
<sequence length="401" mass="43006">MKVAYIINTYPSPSHTFIRREIAALERRGMTVHRIAMRADRDRLADPRDRAEDARTEHVLERGALALLRAGLGAALGNPAGFGRALALAWGCGSRAEGGARLRHMVYLLEAAFVARRCAELGVAHAHAHFGTNSATVAMLAHALGGPGYSFTVHGPEEFDHPRALSMGEKIARARFALAVSQFGRSQLCRWAAPADWPRLHVLHCGIEFPATSEMPSLPQGPLRLVSIGRFAEQKGQLLALEALARARTHAPGLHLTLVGDGPLRHAIETRIAAPDLAGAVTLTGWLDQDGVARELARAHALLLPSFAEGLPVVIMEALGAGRPVISTYIAGIPELVTPDCGWLVPAGDAEALAETIARAAATPPETLAQMGRAGQARSRARHDIDRQAELLERLFVATER</sequence>